<reference evidence="2 3" key="1">
    <citation type="submission" date="2016-10" db="EMBL/GenBank/DDBJ databases">
        <authorList>
            <person name="de Groot N.N."/>
        </authorList>
    </citation>
    <scope>NUCLEOTIDE SEQUENCE [LARGE SCALE GENOMIC DNA]</scope>
    <source>
        <strain evidence="2 3">DSM 44149</strain>
    </source>
</reference>
<dbReference type="Proteomes" id="UP000183376">
    <property type="component" value="Chromosome I"/>
</dbReference>
<accession>A0A1G9S936</accession>
<protein>
    <submittedName>
        <fullName evidence="2">Uncharacterized protein</fullName>
    </submittedName>
</protein>
<dbReference type="STRING" id="211114.SAMN04489726_0981"/>
<name>A0A1G9S936_ALLAB</name>
<dbReference type="EMBL" id="LT629701">
    <property type="protein sequence ID" value="SDM31974.1"/>
    <property type="molecule type" value="Genomic_DNA"/>
</dbReference>
<dbReference type="AlphaFoldDB" id="A0A1G9S936"/>
<organism evidence="2 3">
    <name type="scientific">Allokutzneria albata</name>
    <name type="common">Kibdelosporangium albatum</name>
    <dbReference type="NCBI Taxonomy" id="211114"/>
    <lineage>
        <taxon>Bacteria</taxon>
        <taxon>Bacillati</taxon>
        <taxon>Actinomycetota</taxon>
        <taxon>Actinomycetes</taxon>
        <taxon>Pseudonocardiales</taxon>
        <taxon>Pseudonocardiaceae</taxon>
        <taxon>Allokutzneria</taxon>
    </lineage>
</organism>
<feature type="compositionally biased region" description="Polar residues" evidence="1">
    <location>
        <begin position="48"/>
        <end position="63"/>
    </location>
</feature>
<feature type="region of interest" description="Disordered" evidence="1">
    <location>
        <begin position="39"/>
        <end position="63"/>
    </location>
</feature>
<evidence type="ECO:0000313" key="2">
    <source>
        <dbReference type="EMBL" id="SDM31974.1"/>
    </source>
</evidence>
<gene>
    <name evidence="2" type="ORF">SAMN04489726_0981</name>
</gene>
<sequence length="63" mass="6700">MPLEEPNEWTYDGRMAAFLPPGARLAVVTQDGARHIYAGAPERASPPATESLTVSGFGNASNR</sequence>
<proteinExistence type="predicted"/>
<keyword evidence="3" id="KW-1185">Reference proteome</keyword>
<evidence type="ECO:0000256" key="1">
    <source>
        <dbReference type="SAM" id="MobiDB-lite"/>
    </source>
</evidence>
<evidence type="ECO:0000313" key="3">
    <source>
        <dbReference type="Proteomes" id="UP000183376"/>
    </source>
</evidence>